<evidence type="ECO:0000313" key="2">
    <source>
        <dbReference type="EMBL" id="OWK34727.1"/>
    </source>
</evidence>
<dbReference type="RefSeq" id="WP_088259981.1">
    <property type="nucleotide sequence ID" value="NZ_NIDE01000019.1"/>
</dbReference>
<gene>
    <name evidence="2" type="ORF">FRUB_09569</name>
</gene>
<dbReference type="Proteomes" id="UP000214646">
    <property type="component" value="Unassembled WGS sequence"/>
</dbReference>
<keyword evidence="1" id="KW-1133">Transmembrane helix</keyword>
<reference evidence="3" key="1">
    <citation type="submission" date="2017-06" db="EMBL/GenBank/DDBJ databases">
        <title>Genome analysis of Fimbriiglobus ruber SP5, the first member of the order Planctomycetales with confirmed chitinolytic capability.</title>
        <authorList>
            <person name="Ravin N.V."/>
            <person name="Rakitin A.L."/>
            <person name="Ivanova A.A."/>
            <person name="Beletsky A.V."/>
            <person name="Kulichevskaya I.S."/>
            <person name="Mardanov A.V."/>
            <person name="Dedysh S.N."/>
        </authorList>
    </citation>
    <scope>NUCLEOTIDE SEQUENCE [LARGE SCALE GENOMIC DNA]</scope>
    <source>
        <strain evidence="3">SP5</strain>
    </source>
</reference>
<organism evidence="2 3">
    <name type="scientific">Fimbriiglobus ruber</name>
    <dbReference type="NCBI Taxonomy" id="1908690"/>
    <lineage>
        <taxon>Bacteria</taxon>
        <taxon>Pseudomonadati</taxon>
        <taxon>Planctomycetota</taxon>
        <taxon>Planctomycetia</taxon>
        <taxon>Gemmatales</taxon>
        <taxon>Gemmataceae</taxon>
        <taxon>Fimbriiglobus</taxon>
    </lineage>
</organism>
<proteinExistence type="predicted"/>
<name>A0A225DF53_9BACT</name>
<comment type="caution">
    <text evidence="2">The sequence shown here is derived from an EMBL/GenBank/DDBJ whole genome shotgun (WGS) entry which is preliminary data.</text>
</comment>
<feature type="transmembrane region" description="Helical" evidence="1">
    <location>
        <begin position="407"/>
        <end position="427"/>
    </location>
</feature>
<keyword evidence="3" id="KW-1185">Reference proteome</keyword>
<evidence type="ECO:0000256" key="1">
    <source>
        <dbReference type="SAM" id="Phobius"/>
    </source>
</evidence>
<protein>
    <submittedName>
        <fullName evidence="2">Uncharacterized protein</fullName>
    </submittedName>
</protein>
<dbReference type="AlphaFoldDB" id="A0A225DF53"/>
<keyword evidence="1" id="KW-0472">Membrane</keyword>
<accession>A0A225DF53</accession>
<dbReference type="EMBL" id="NIDE01000019">
    <property type="protein sequence ID" value="OWK34727.1"/>
    <property type="molecule type" value="Genomic_DNA"/>
</dbReference>
<sequence length="506" mass="52719">MPEFAPTDWDALTALALRLGLPDERVAALRRRLDPSYPRPGVPYTLVAGRPDAGIELLLGRWLGPEVADALLAAGGKPLVVGPTPGEVRPKLGAWPGYAKPAAGSGHLVVVRSAGKPAADVLAQLGSVGYFDKLVLVTRLAQPFHASERELAQSLSGLAAAAQVLVVAVPGEEPSADDLAEVCALGVAQTGQAGFDAGRSLGAAVWFTGKERPPGTLEDVGSYVGATGADTAAAHAGMTRRAVRGLLADLRQRAEAAPAPSAAAVPEDEQDRLTRELTGYLADLGRDLDRQVAGGRATTSDRLRTHAADVVRGWGAYVGIEGHWLKYVDRLRPGAHAALLEEVRAAVSTIEYDPGRPADPGRGPAAAPDWFTARAMRAGIGLAAGVGSYILVSVLLTRVAAVALPDIAVTLLSSVALVAVGVVAYSVSRRWFPDPTLEAVARAAAVAPPDPGAPPGVLGWQSAERRVAAWFREFIRARPASPPTSVGRWPFGSAFRSTPDDHAHDV</sequence>
<feature type="transmembrane region" description="Helical" evidence="1">
    <location>
        <begin position="380"/>
        <end position="401"/>
    </location>
</feature>
<keyword evidence="1" id="KW-0812">Transmembrane</keyword>
<evidence type="ECO:0000313" key="3">
    <source>
        <dbReference type="Proteomes" id="UP000214646"/>
    </source>
</evidence>